<keyword evidence="2" id="KW-1185">Reference proteome</keyword>
<gene>
    <name evidence="1" type="ORF">FIBSPDRAFT_287413</name>
</gene>
<organism evidence="1 2">
    <name type="scientific">Athelia psychrophila</name>
    <dbReference type="NCBI Taxonomy" id="1759441"/>
    <lineage>
        <taxon>Eukaryota</taxon>
        <taxon>Fungi</taxon>
        <taxon>Dikarya</taxon>
        <taxon>Basidiomycota</taxon>
        <taxon>Agaricomycotina</taxon>
        <taxon>Agaricomycetes</taxon>
        <taxon>Agaricomycetidae</taxon>
        <taxon>Atheliales</taxon>
        <taxon>Atheliaceae</taxon>
        <taxon>Athelia</taxon>
    </lineage>
</organism>
<evidence type="ECO:0000313" key="2">
    <source>
        <dbReference type="Proteomes" id="UP000076532"/>
    </source>
</evidence>
<dbReference type="EMBL" id="KV417752">
    <property type="protein sequence ID" value="KZP07392.1"/>
    <property type="molecule type" value="Genomic_DNA"/>
</dbReference>
<evidence type="ECO:0000313" key="1">
    <source>
        <dbReference type="EMBL" id="KZP07392.1"/>
    </source>
</evidence>
<accession>A0A167XN61</accession>
<dbReference type="AlphaFoldDB" id="A0A167XN61"/>
<protein>
    <submittedName>
        <fullName evidence="1">Uncharacterized protein</fullName>
    </submittedName>
</protein>
<name>A0A167XN61_9AGAM</name>
<dbReference type="Proteomes" id="UP000076532">
    <property type="component" value="Unassembled WGS sequence"/>
</dbReference>
<sequence length="152" mass="16705">MVGGVSESVKRPSCRCPVNILPPQISPFVLRLLLLALFLPLLPHMLLGEDRAAYTSDVCAASHLSHGAGRTRVQTAQYAVSPIACRHGLPRPGPVHHTRLRPFIGKDRGELNVYDVHPGSGMCAERYVRLRKSGVRGEDGEDPEVEVLFRHV</sequence>
<proteinExistence type="predicted"/>
<reference evidence="1 2" key="1">
    <citation type="journal article" date="2016" name="Mol. Biol. Evol.">
        <title>Comparative Genomics of Early-Diverging Mushroom-Forming Fungi Provides Insights into the Origins of Lignocellulose Decay Capabilities.</title>
        <authorList>
            <person name="Nagy L.G."/>
            <person name="Riley R."/>
            <person name="Tritt A."/>
            <person name="Adam C."/>
            <person name="Daum C."/>
            <person name="Floudas D."/>
            <person name="Sun H."/>
            <person name="Yadav J.S."/>
            <person name="Pangilinan J."/>
            <person name="Larsson K.H."/>
            <person name="Matsuura K."/>
            <person name="Barry K."/>
            <person name="Labutti K."/>
            <person name="Kuo R."/>
            <person name="Ohm R.A."/>
            <person name="Bhattacharya S.S."/>
            <person name="Shirouzu T."/>
            <person name="Yoshinaga Y."/>
            <person name="Martin F.M."/>
            <person name="Grigoriev I.V."/>
            <person name="Hibbett D.S."/>
        </authorList>
    </citation>
    <scope>NUCLEOTIDE SEQUENCE [LARGE SCALE GENOMIC DNA]</scope>
    <source>
        <strain evidence="1 2">CBS 109695</strain>
    </source>
</reference>